<dbReference type="GO" id="GO:0004674">
    <property type="term" value="F:protein serine/threonine kinase activity"/>
    <property type="evidence" value="ECO:0007669"/>
    <property type="project" value="UniProtKB-KW"/>
</dbReference>
<reference evidence="11 12" key="1">
    <citation type="submission" date="2019-06" db="EMBL/GenBank/DDBJ databases">
        <title>Sequencing the genomes of 1000 actinobacteria strains.</title>
        <authorList>
            <person name="Klenk H.-P."/>
        </authorList>
    </citation>
    <scope>NUCLEOTIDE SEQUENCE [LARGE SCALE GENOMIC DNA]</scope>
    <source>
        <strain evidence="11 12">DSM 18935</strain>
    </source>
</reference>
<evidence type="ECO:0000256" key="4">
    <source>
        <dbReference type="ARBA" id="ARBA00022741"/>
    </source>
</evidence>
<evidence type="ECO:0000256" key="2">
    <source>
        <dbReference type="ARBA" id="ARBA00022527"/>
    </source>
</evidence>
<evidence type="ECO:0000313" key="12">
    <source>
        <dbReference type="Proteomes" id="UP000315628"/>
    </source>
</evidence>
<feature type="compositionally biased region" description="Low complexity" evidence="8">
    <location>
        <begin position="362"/>
        <end position="397"/>
    </location>
</feature>
<feature type="region of interest" description="Disordered" evidence="8">
    <location>
        <begin position="516"/>
        <end position="537"/>
    </location>
</feature>
<sequence>MATYPPPEIPGLSLVQRIGSGGFADVYLYRQELPRMLVAVKVLRSTDPSLGSNLVDEANTLAELSEHPYIVTVLRAGTTDDGRAYLVMAYLPRPNLSQSARDQPMSVAETLRTGVQLASAVETAHRAGVLHRDIKPANVLVSSYGHPALADFGVAGRAATAQDDTEVGVSLAWAPPEVLQGHSSGSVRADVYSLTATLFYLLTGHTPFEASGGDNSDTALTVRTLHEPPRATGRDDVPASLERLLRRGLAKDPSIRPESALALGLELQRVEAEMRLPRTELVVLDEHEDLHTATGSPTTVRAAGGSSAATPVQPVALGRPAHTTRRWPWVLLAAAAASLLAAGAVVAALLLDSLRFTEEPAAAPSSAQTGSSSSPSAASPEPSASQSSEPSASQSSEETPDPANGSEIDPCLVGSWETVRHEEPVPLVGTLTDLQRTMDFTADGRLTISYDDARPKGAGSGMVFDGTVVYEITTSDGRMSFDLIEDDLDVTASGMPVAAGPGTSAVDYTCEGDTFTESGNGMDAEYRRADGASLRTP</sequence>
<keyword evidence="9" id="KW-1133">Transmembrane helix</keyword>
<evidence type="ECO:0000256" key="6">
    <source>
        <dbReference type="ARBA" id="ARBA00022840"/>
    </source>
</evidence>
<evidence type="ECO:0000256" key="3">
    <source>
        <dbReference type="ARBA" id="ARBA00022679"/>
    </source>
</evidence>
<organism evidence="11 12">
    <name type="scientific">Marihabitans asiaticum</name>
    <dbReference type="NCBI Taxonomy" id="415218"/>
    <lineage>
        <taxon>Bacteria</taxon>
        <taxon>Bacillati</taxon>
        <taxon>Actinomycetota</taxon>
        <taxon>Actinomycetes</taxon>
        <taxon>Micrococcales</taxon>
        <taxon>Intrasporangiaceae</taxon>
        <taxon>Marihabitans</taxon>
    </lineage>
</organism>
<comment type="caution">
    <text evidence="11">The sequence shown here is derived from an EMBL/GenBank/DDBJ whole genome shotgun (WGS) entry which is preliminary data.</text>
</comment>
<dbReference type="AlphaFoldDB" id="A0A560WFV2"/>
<evidence type="ECO:0000256" key="5">
    <source>
        <dbReference type="ARBA" id="ARBA00022777"/>
    </source>
</evidence>
<dbReference type="EMBL" id="VIUW01000001">
    <property type="protein sequence ID" value="TWD16563.1"/>
    <property type="molecule type" value="Genomic_DNA"/>
</dbReference>
<dbReference type="PANTHER" id="PTHR43289">
    <property type="entry name" value="MITOGEN-ACTIVATED PROTEIN KINASE KINASE KINASE 20-RELATED"/>
    <property type="match status" value="1"/>
</dbReference>
<dbReference type="SUPFAM" id="SSF56112">
    <property type="entry name" value="Protein kinase-like (PK-like)"/>
    <property type="match status" value="1"/>
</dbReference>
<keyword evidence="2 11" id="KW-0723">Serine/threonine-protein kinase</keyword>
<keyword evidence="5 11" id="KW-0418">Kinase</keyword>
<keyword evidence="6 7" id="KW-0067">ATP-binding</keyword>
<dbReference type="PROSITE" id="PS00107">
    <property type="entry name" value="PROTEIN_KINASE_ATP"/>
    <property type="match status" value="1"/>
</dbReference>
<keyword evidence="12" id="KW-1185">Reference proteome</keyword>
<evidence type="ECO:0000256" key="7">
    <source>
        <dbReference type="PROSITE-ProRule" id="PRU10141"/>
    </source>
</evidence>
<dbReference type="InterPro" id="IPR008271">
    <property type="entry name" value="Ser/Thr_kinase_AS"/>
</dbReference>
<name>A0A560WFV2_9MICO</name>
<dbReference type="Gene3D" id="1.10.510.10">
    <property type="entry name" value="Transferase(Phosphotransferase) domain 1"/>
    <property type="match status" value="1"/>
</dbReference>
<feature type="transmembrane region" description="Helical" evidence="9">
    <location>
        <begin position="327"/>
        <end position="351"/>
    </location>
</feature>
<evidence type="ECO:0000313" key="11">
    <source>
        <dbReference type="EMBL" id="TWD16563.1"/>
    </source>
</evidence>
<feature type="region of interest" description="Disordered" evidence="8">
    <location>
        <begin position="362"/>
        <end position="410"/>
    </location>
</feature>
<feature type="binding site" evidence="7">
    <location>
        <position position="41"/>
    </location>
    <ligand>
        <name>ATP</name>
        <dbReference type="ChEBI" id="CHEBI:30616"/>
    </ligand>
</feature>
<dbReference type="RefSeq" id="WP_144854641.1">
    <property type="nucleotide sequence ID" value="NZ_BAAAYT010000001.1"/>
</dbReference>
<dbReference type="Pfam" id="PF00069">
    <property type="entry name" value="Pkinase"/>
    <property type="match status" value="1"/>
</dbReference>
<dbReference type="InterPro" id="IPR000719">
    <property type="entry name" value="Prot_kinase_dom"/>
</dbReference>
<evidence type="ECO:0000256" key="8">
    <source>
        <dbReference type="SAM" id="MobiDB-lite"/>
    </source>
</evidence>
<dbReference type="InterPro" id="IPR017441">
    <property type="entry name" value="Protein_kinase_ATP_BS"/>
</dbReference>
<proteinExistence type="predicted"/>
<dbReference type="Proteomes" id="UP000315628">
    <property type="component" value="Unassembled WGS sequence"/>
</dbReference>
<feature type="region of interest" description="Disordered" evidence="8">
    <location>
        <begin position="289"/>
        <end position="313"/>
    </location>
</feature>
<dbReference type="PANTHER" id="PTHR43289:SF6">
    <property type="entry name" value="SERINE_THREONINE-PROTEIN KINASE NEKL-3"/>
    <property type="match status" value="1"/>
</dbReference>
<keyword evidence="4 7" id="KW-0547">Nucleotide-binding</keyword>
<evidence type="ECO:0000256" key="1">
    <source>
        <dbReference type="ARBA" id="ARBA00012513"/>
    </source>
</evidence>
<dbReference type="PROSITE" id="PS50011">
    <property type="entry name" value="PROTEIN_KINASE_DOM"/>
    <property type="match status" value="1"/>
</dbReference>
<dbReference type="EC" id="2.7.11.1" evidence="1"/>
<dbReference type="SMART" id="SM00220">
    <property type="entry name" value="S_TKc"/>
    <property type="match status" value="1"/>
</dbReference>
<dbReference type="InterPro" id="IPR011009">
    <property type="entry name" value="Kinase-like_dom_sf"/>
</dbReference>
<evidence type="ECO:0000259" key="10">
    <source>
        <dbReference type="PROSITE" id="PS50011"/>
    </source>
</evidence>
<dbReference type="OrthoDB" id="9762169at2"/>
<evidence type="ECO:0000256" key="9">
    <source>
        <dbReference type="SAM" id="Phobius"/>
    </source>
</evidence>
<feature type="domain" description="Protein kinase" evidence="10">
    <location>
        <begin position="12"/>
        <end position="270"/>
    </location>
</feature>
<dbReference type="GO" id="GO:0005524">
    <property type="term" value="F:ATP binding"/>
    <property type="evidence" value="ECO:0007669"/>
    <property type="project" value="UniProtKB-UniRule"/>
</dbReference>
<keyword evidence="3" id="KW-0808">Transferase</keyword>
<keyword evidence="9" id="KW-0812">Transmembrane</keyword>
<gene>
    <name evidence="11" type="ORF">FB557_0086</name>
</gene>
<accession>A0A560WFV2</accession>
<dbReference type="PROSITE" id="PS00108">
    <property type="entry name" value="PROTEIN_KINASE_ST"/>
    <property type="match status" value="1"/>
</dbReference>
<dbReference type="CDD" id="cd14014">
    <property type="entry name" value="STKc_PknB_like"/>
    <property type="match status" value="1"/>
</dbReference>
<protein>
    <recommendedName>
        <fullName evidence="1">non-specific serine/threonine protein kinase</fullName>
        <ecNumber evidence="1">2.7.11.1</ecNumber>
    </recommendedName>
</protein>
<keyword evidence="9" id="KW-0472">Membrane</keyword>